<protein>
    <recommendedName>
        <fullName evidence="3">Fe2OG dioxygenase domain-containing protein</fullName>
    </recommendedName>
</protein>
<dbReference type="InterPro" id="IPR050231">
    <property type="entry name" value="Iron_ascorbate_oxido_reductase"/>
</dbReference>
<dbReference type="Pfam" id="PF03171">
    <property type="entry name" value="2OG-FeII_Oxy"/>
    <property type="match status" value="2"/>
</dbReference>
<dbReference type="Proteomes" id="UP000245910">
    <property type="component" value="Chromosome I"/>
</dbReference>
<dbReference type="SUPFAM" id="SSF51197">
    <property type="entry name" value="Clavaminate synthase-like"/>
    <property type="match status" value="1"/>
</dbReference>
<dbReference type="AlphaFoldDB" id="A0A2L2TZD9"/>
<accession>A0A2L2TZD9</accession>
<dbReference type="InterPro" id="IPR005123">
    <property type="entry name" value="Oxoglu/Fe-dep_dioxygenase_dom"/>
</dbReference>
<keyword evidence="2" id="KW-0560">Oxidoreductase</keyword>
<evidence type="ECO:0000313" key="4">
    <source>
        <dbReference type="EMBL" id="CEI67760.1"/>
    </source>
</evidence>
<dbReference type="InterPro" id="IPR044861">
    <property type="entry name" value="IPNS-like_FE2OG_OXY"/>
</dbReference>
<evidence type="ECO:0000259" key="3">
    <source>
        <dbReference type="PROSITE" id="PS51471"/>
    </source>
</evidence>
<dbReference type="PANTHER" id="PTHR47990">
    <property type="entry name" value="2-OXOGLUTARATE (2OG) AND FE(II)-DEPENDENT OXYGENASE SUPERFAMILY PROTEIN-RELATED"/>
    <property type="match status" value="1"/>
</dbReference>
<dbReference type="STRING" id="56646.A0A2L2TZD9"/>
<keyword evidence="2" id="KW-0479">Metal-binding</keyword>
<name>A0A2L2TZD9_9HYPO</name>
<comment type="similarity">
    <text evidence="1 2">Belongs to the iron/ascorbate-dependent oxidoreductase family.</text>
</comment>
<evidence type="ECO:0000256" key="2">
    <source>
        <dbReference type="RuleBase" id="RU003682"/>
    </source>
</evidence>
<reference evidence="5" key="1">
    <citation type="submission" date="2014-10" db="EMBL/GenBank/DDBJ databases">
        <authorList>
            <person name="King R."/>
        </authorList>
    </citation>
    <scope>NUCLEOTIDE SEQUENCE [LARGE SCALE GENOMIC DNA]</scope>
    <source>
        <strain evidence="5">A3/5</strain>
    </source>
</reference>
<keyword evidence="5" id="KW-1185">Reference proteome</keyword>
<feature type="domain" description="Fe2OG dioxygenase" evidence="3">
    <location>
        <begin position="34"/>
        <end position="156"/>
    </location>
</feature>
<evidence type="ECO:0000313" key="5">
    <source>
        <dbReference type="Proteomes" id="UP000245910"/>
    </source>
</evidence>
<dbReference type="GO" id="GO:0046872">
    <property type="term" value="F:metal ion binding"/>
    <property type="evidence" value="ECO:0007669"/>
    <property type="project" value="UniProtKB-KW"/>
</dbReference>
<dbReference type="PROSITE" id="PS51471">
    <property type="entry name" value="FE2OG_OXY"/>
    <property type="match status" value="1"/>
</dbReference>
<sequence>MHTYQITSLAEVVLEILGLGLGLSGDYFNPLVADVHAVFNLLHYPPSSGANENERGIGAHRDFGCVTLLLKDEVGGLQVQNMAIGEWIDVLKPSDNCIIQYPISNTRKVEPAPGAYLVNLWNLMIRWSNNRYTSNIHRVINAPGRDHFSIPFFLVGNMNYVFGCLPWCRDKDDAGDGFKGAPISVRDFIAEQHRISYEASTKDFIENQHRIGLGKTKN</sequence>
<dbReference type="EMBL" id="LN649229">
    <property type="protein sequence ID" value="CEI67760.1"/>
    <property type="molecule type" value="Genomic_DNA"/>
</dbReference>
<proteinExistence type="inferred from homology"/>
<dbReference type="Gene3D" id="2.60.120.330">
    <property type="entry name" value="B-lactam Antibiotic, Isopenicillin N Synthase, Chain"/>
    <property type="match status" value="1"/>
</dbReference>
<evidence type="ECO:0000256" key="1">
    <source>
        <dbReference type="ARBA" id="ARBA00008056"/>
    </source>
</evidence>
<dbReference type="InterPro" id="IPR027443">
    <property type="entry name" value="IPNS-like_sf"/>
</dbReference>
<organism evidence="4 5">
    <name type="scientific">Fusarium venenatum</name>
    <dbReference type="NCBI Taxonomy" id="56646"/>
    <lineage>
        <taxon>Eukaryota</taxon>
        <taxon>Fungi</taxon>
        <taxon>Dikarya</taxon>
        <taxon>Ascomycota</taxon>
        <taxon>Pezizomycotina</taxon>
        <taxon>Sordariomycetes</taxon>
        <taxon>Hypocreomycetidae</taxon>
        <taxon>Hypocreales</taxon>
        <taxon>Nectriaceae</taxon>
        <taxon>Fusarium</taxon>
    </lineage>
</organism>
<keyword evidence="2" id="KW-0408">Iron</keyword>
<dbReference type="GO" id="GO:0016491">
    <property type="term" value="F:oxidoreductase activity"/>
    <property type="evidence" value="ECO:0007669"/>
    <property type="project" value="UniProtKB-KW"/>
</dbReference>